<evidence type="ECO:0000256" key="1">
    <source>
        <dbReference type="SAM" id="MobiDB-lite"/>
    </source>
</evidence>
<proteinExistence type="predicted"/>
<dbReference type="AlphaFoldDB" id="A0A212J7S6"/>
<protein>
    <submittedName>
        <fullName evidence="2">Uncharacterized protein</fullName>
    </submittedName>
</protein>
<reference evidence="2" key="1">
    <citation type="submission" date="2016-04" db="EMBL/GenBank/DDBJ databases">
        <authorList>
            <person name="Evans L.H."/>
            <person name="Alamgir A."/>
            <person name="Owens N."/>
            <person name="Weber N.D."/>
            <person name="Virtaneva K."/>
            <person name="Barbian K."/>
            <person name="Babar A."/>
            <person name="Rosenke K."/>
        </authorList>
    </citation>
    <scope>NUCLEOTIDE SEQUENCE</scope>
    <source>
        <strain evidence="2">86</strain>
    </source>
</reference>
<evidence type="ECO:0000313" key="2">
    <source>
        <dbReference type="EMBL" id="SBV95275.1"/>
    </source>
</evidence>
<gene>
    <name evidence="2" type="ORF">KL86CLO1_10625</name>
</gene>
<feature type="region of interest" description="Disordered" evidence="1">
    <location>
        <begin position="32"/>
        <end position="56"/>
    </location>
</feature>
<name>A0A212J7S6_9FIRM</name>
<accession>A0A212J7S6</accession>
<sequence length="56" mass="6358">MIDKCCFYGKIVRLKAMTELSLQRRDEREGIVGALGGTDRRATPEHPVTSRADRPR</sequence>
<organism evidence="2">
    <name type="scientific">uncultured Eubacteriales bacterium</name>
    <dbReference type="NCBI Taxonomy" id="172733"/>
    <lineage>
        <taxon>Bacteria</taxon>
        <taxon>Bacillati</taxon>
        <taxon>Bacillota</taxon>
        <taxon>Clostridia</taxon>
        <taxon>Eubacteriales</taxon>
        <taxon>environmental samples</taxon>
    </lineage>
</organism>
<dbReference type="EMBL" id="FLUN01000001">
    <property type="protein sequence ID" value="SBV95275.1"/>
    <property type="molecule type" value="Genomic_DNA"/>
</dbReference>